<keyword evidence="2" id="KW-1185">Reference proteome</keyword>
<evidence type="ECO:0000313" key="1">
    <source>
        <dbReference type="EMBL" id="KAK8860598.1"/>
    </source>
</evidence>
<dbReference type="EMBL" id="JAPFFF010000018">
    <property type="protein sequence ID" value="KAK8860598.1"/>
    <property type="molecule type" value="Genomic_DNA"/>
</dbReference>
<accession>A0ABR2IC28</accession>
<organism evidence="1 2">
    <name type="scientific">Tritrichomonas musculus</name>
    <dbReference type="NCBI Taxonomy" id="1915356"/>
    <lineage>
        <taxon>Eukaryota</taxon>
        <taxon>Metamonada</taxon>
        <taxon>Parabasalia</taxon>
        <taxon>Tritrichomonadida</taxon>
        <taxon>Tritrichomonadidae</taxon>
        <taxon>Tritrichomonas</taxon>
    </lineage>
</organism>
<comment type="caution">
    <text evidence="1">The sequence shown here is derived from an EMBL/GenBank/DDBJ whole genome shotgun (WGS) entry which is preliminary data.</text>
</comment>
<proteinExistence type="predicted"/>
<name>A0ABR2IC28_9EUKA</name>
<reference evidence="1 2" key="1">
    <citation type="submission" date="2024-04" db="EMBL/GenBank/DDBJ databases">
        <title>Tritrichomonas musculus Genome.</title>
        <authorList>
            <person name="Alves-Ferreira E."/>
            <person name="Grigg M."/>
            <person name="Lorenzi H."/>
            <person name="Galac M."/>
        </authorList>
    </citation>
    <scope>NUCLEOTIDE SEQUENCE [LARGE SCALE GENOMIC DNA]</scope>
    <source>
        <strain evidence="1 2">EAF2021</strain>
    </source>
</reference>
<sequence length="1502" mass="170620">MTKFSINCPKMEFGSINVVPDRSCFVKSDISDVKMRSFDFLKQTKYTASFISYIHNCYEIIDTELLVKIIPEQFSKIYQQNDVIKEIISFFKIYGIEVDTSPHPTDHFTSVQNAIYKNDDSNIVYKKEDFLKDCESEEDIDFNFTSKNIVQYLGIISMRMQKPIIVLYYTPLGFLRLSSQPLDIETISDSYFFIALGQDVCITPEFTEFSVIHPHPNYGMRKAGLTFFPIIKFELINGCFHPIFNDQSFAHFTTNCTTFATRTDSFAFPYDSLIGRSTILIGLIGVYSKIVKYLSHNAIKVNLVEAFDETSPFIGIYISKAAYLFIFLYIPNNLPPNHPLYRDVTIYTTSLMHRICTRTLYLSEDDSNFEVKSDFHIGGLSKLYNNRILGGFDSSLILHCDLSNCVGNAGQNTILFNSCDELFLWKKYISRRFQIEAVFSEKVQKEALSFNQVIQLISDHDYSSNKSRIEEVIFGGNKNSPINEIDQLIIQKFKEHSKSGDEESKDALLSACNQKMDQFTSLFNQASHWMKASSFVLSNHCEFCKLPCDEKPDQDSESWSNACPRCKLEKTQNYNRKTRGSKRPTQFLEEKVDEIKQNENDCENIQSLFRSYLSSKEPSEIFAKWLFEYWTIQSLNAGIGQIKTTENIEINDEIKSHYKNVENDDENFSLLSFVNDLTGSQVEDIEYYSILPFIFLQVPIEKDSDSIRDDFLKYYIEKVVPVLCKPPDISPYMFFERCKKEIEIMSQSGFVDDSIVEVSNIHSTKEDGKRIEIEINWKEKNSLKNGKSSNYTFYSISDISIINSSFSSKPMNCTAVVSLHSQPQSLFIVNSFHLSQFNRTVIVTVLGKSLWINVVQNGFNSSFLPNPIFELEVEKDSGKSTFCSFATLANLVVLFVKSKSGDFEFYSIQISRDFESSTIVAHRSFKQMAPLSSNASFSSTMYGFTVSNDATVGVFCSDYHYTPANNDDGEKNGLDFALIRFDPWTLIAKQREDSLDIPFNPIFIVSNSNSNLKLPYDLICHCEKEVSVGFPDNAKLFRVPLDGKRLDEVLGVVLWRVEPRIVKLNEMNEPLFELPEAFRIEAPLSFLPRDAVSIVSDSINKFGLSEADRISANGHYPTDIVTVDSVFDIKNHSKFVSEYFESGKKSASRGIELHLFAHQDPSSFTDESGNSSFSLIDIDLKPKERNDPKKSFWPFFHRITAAPRFLIKSPITPVVRCPSGCTSTILEESFIARKSTFPPLPLIRELIRRGQVECKTFSVVNGFNRSTTGCSDGKDVEILNSYSGMQFMDTPPGSVRLGSSIIPTEFNKMKKFEKFYLLNALSFAPFDASSAAHCALALFHAISCSGAVVFVTRRDVDFVSNVFKMMCESIPAVENSAQHLSFEFSRETENENDENESVTFEPANSIVVVCDLGKQNERETEKLKNEINSLIAGYEPGDICFDILSKDIIAIPIDLSSQEISQIIADSVVLPSVDLEAATGRILDFVASYGSFIDNTYLFKFN</sequence>
<dbReference type="Proteomes" id="UP001470230">
    <property type="component" value="Unassembled WGS sequence"/>
</dbReference>
<evidence type="ECO:0000313" key="2">
    <source>
        <dbReference type="Proteomes" id="UP001470230"/>
    </source>
</evidence>
<protein>
    <submittedName>
        <fullName evidence="1">Uncharacterized protein</fullName>
    </submittedName>
</protein>
<gene>
    <name evidence="1" type="ORF">M9Y10_012263</name>
</gene>